<dbReference type="OrthoDB" id="7058146at2"/>
<evidence type="ECO:0000313" key="2">
    <source>
        <dbReference type="EMBL" id="TDY00442.1"/>
    </source>
</evidence>
<dbReference type="SUPFAM" id="SSF110997">
    <property type="entry name" value="Sporulation related repeat"/>
    <property type="match status" value="1"/>
</dbReference>
<dbReference type="InterPro" id="IPR036680">
    <property type="entry name" value="SPOR-like_sf"/>
</dbReference>
<gene>
    <name evidence="2" type="ORF">EDC23_1938</name>
</gene>
<dbReference type="AlphaFoldDB" id="A0A4R8IIH2"/>
<dbReference type="Pfam" id="PF05036">
    <property type="entry name" value="SPOR"/>
    <property type="match status" value="1"/>
</dbReference>
<dbReference type="GO" id="GO:0042834">
    <property type="term" value="F:peptidoglycan binding"/>
    <property type="evidence" value="ECO:0007669"/>
    <property type="project" value="InterPro"/>
</dbReference>
<comment type="caution">
    <text evidence="2">The sequence shown here is derived from an EMBL/GenBank/DDBJ whole genome shotgun (WGS) entry which is preliminary data.</text>
</comment>
<dbReference type="InterPro" id="IPR007730">
    <property type="entry name" value="SPOR-like_dom"/>
</dbReference>
<organism evidence="2 3">
    <name type="scientific">Thiohalophilus thiocyanatoxydans</name>
    <dbReference type="NCBI Taxonomy" id="381308"/>
    <lineage>
        <taxon>Bacteria</taxon>
        <taxon>Pseudomonadati</taxon>
        <taxon>Pseudomonadota</taxon>
        <taxon>Gammaproteobacteria</taxon>
        <taxon>Thiohalomonadales</taxon>
        <taxon>Thiohalophilaceae</taxon>
        <taxon>Thiohalophilus</taxon>
    </lineage>
</organism>
<keyword evidence="3" id="KW-1185">Reference proteome</keyword>
<feature type="domain" description="SPOR" evidence="1">
    <location>
        <begin position="45"/>
        <end position="125"/>
    </location>
</feature>
<evidence type="ECO:0000313" key="3">
    <source>
        <dbReference type="Proteomes" id="UP000294914"/>
    </source>
</evidence>
<sequence length="208" mass="23846">MKWLIYLLLLVNISLFAWHYRGSPATAGPDATDVQRLELLREEQPQAGQARCYSLGPLEEPQQARRLMERLQQWDRPSWQRTSQKTGRKEGYWVLLPPLPSRGEARAVVAELKANKVEDYFLIATGPNANGVSLGLFSTREAAQRRVNQLNELGFEPSREAVRLPIEEYWLDWPREAGELAEGQLGRLAQEYGELQQIERHCTPPKEP</sequence>
<name>A0A4R8IIH2_9GAMM</name>
<accession>A0A4R8IIH2</accession>
<evidence type="ECO:0000259" key="1">
    <source>
        <dbReference type="PROSITE" id="PS51724"/>
    </source>
</evidence>
<dbReference type="Proteomes" id="UP000294914">
    <property type="component" value="Unassembled WGS sequence"/>
</dbReference>
<proteinExistence type="predicted"/>
<dbReference type="PROSITE" id="PS51724">
    <property type="entry name" value="SPOR"/>
    <property type="match status" value="1"/>
</dbReference>
<dbReference type="EMBL" id="SOQX01000005">
    <property type="protein sequence ID" value="TDY00442.1"/>
    <property type="molecule type" value="Genomic_DNA"/>
</dbReference>
<protein>
    <submittedName>
        <fullName evidence="2">Sporulation related protein</fullName>
    </submittedName>
</protein>
<dbReference type="RefSeq" id="WP_134083949.1">
    <property type="nucleotide sequence ID" value="NZ_SOQX01000005.1"/>
</dbReference>
<reference evidence="2 3" key="1">
    <citation type="submission" date="2019-03" db="EMBL/GenBank/DDBJ databases">
        <title>Genomic Encyclopedia of Type Strains, Phase IV (KMG-IV): sequencing the most valuable type-strain genomes for metagenomic binning, comparative biology and taxonomic classification.</title>
        <authorList>
            <person name="Goeker M."/>
        </authorList>
    </citation>
    <scope>NUCLEOTIDE SEQUENCE [LARGE SCALE GENOMIC DNA]</scope>
    <source>
        <strain evidence="2 3">DSM 16326</strain>
    </source>
</reference>